<evidence type="ECO:0000313" key="2">
    <source>
        <dbReference type="Proteomes" id="UP000494165"/>
    </source>
</evidence>
<dbReference type="EMBL" id="CADEPI010000017">
    <property type="protein sequence ID" value="CAB3364614.1"/>
    <property type="molecule type" value="Genomic_DNA"/>
</dbReference>
<gene>
    <name evidence="1" type="ORF">CLODIP_2_CD03577</name>
</gene>
<proteinExistence type="predicted"/>
<evidence type="ECO:0000313" key="1">
    <source>
        <dbReference type="EMBL" id="CAB3364614.1"/>
    </source>
</evidence>
<dbReference type="Proteomes" id="UP000494165">
    <property type="component" value="Unassembled WGS sequence"/>
</dbReference>
<dbReference type="AlphaFoldDB" id="A0A8S1C9C8"/>
<comment type="caution">
    <text evidence="1">The sequence shown here is derived from an EMBL/GenBank/DDBJ whole genome shotgun (WGS) entry which is preliminary data.</text>
</comment>
<protein>
    <submittedName>
        <fullName evidence="1">Uncharacterized protein</fullName>
    </submittedName>
</protein>
<name>A0A8S1C9C8_9INSE</name>
<dbReference type="OrthoDB" id="1063785at2759"/>
<keyword evidence="2" id="KW-1185">Reference proteome</keyword>
<accession>A0A8S1C9C8</accession>
<organism evidence="1 2">
    <name type="scientific">Cloeon dipterum</name>
    <dbReference type="NCBI Taxonomy" id="197152"/>
    <lineage>
        <taxon>Eukaryota</taxon>
        <taxon>Metazoa</taxon>
        <taxon>Ecdysozoa</taxon>
        <taxon>Arthropoda</taxon>
        <taxon>Hexapoda</taxon>
        <taxon>Insecta</taxon>
        <taxon>Pterygota</taxon>
        <taxon>Palaeoptera</taxon>
        <taxon>Ephemeroptera</taxon>
        <taxon>Pisciforma</taxon>
        <taxon>Baetidae</taxon>
        <taxon>Cloeon</taxon>
    </lineage>
</organism>
<sequence length="350" mass="38993">MQHDLPREAHWLATCRPERSYLTTDHLSGRRATALAASLHITYGYTQPLAKPTHVLKPQDAGCEPGSCSPDEVDGEGTRKVLGSSVVTSVSVIMDLGNGSQGFADATGRPVEKPASADHLASPPSLMSPDRYEFYTFNDEGDLVKRLMTMDEIQGLIAGESVEIGSDLPGIEPDEAGHGEEQRPGSFFYLPHPLERTPDWSPPGVDKVVKKVQDVLADVQNRITIEEGNHVPSWGINRPNVPNPLLHPTQNIPGSILHLLKDTPEKFSTFVPPVQSFSTPKPDSQSNVDYYHNNCPRNKTTYNHRNFSRNKVDHNNFPRIKNSYDQFPRNKNYICNCARNKAVHYKTNYT</sequence>
<reference evidence="1 2" key="1">
    <citation type="submission" date="2020-04" db="EMBL/GenBank/DDBJ databases">
        <authorList>
            <person name="Alioto T."/>
            <person name="Alioto T."/>
            <person name="Gomez Garrido J."/>
        </authorList>
    </citation>
    <scope>NUCLEOTIDE SEQUENCE [LARGE SCALE GENOMIC DNA]</scope>
</reference>